<sequence length="137" mass="15294">MKGCSSSCQPSHHLSHITHHTCHSFTHCLNERHTPSQGNPKQSWRIEYYAAVTYHYGPLFIKIMSGTRPLCEGQEEYMVSCRGNIIVVFGLYEGLNITKACTLLSCNNLSASRMVAIHKPSSLKCNLTTPLMLLVLA</sequence>
<accession>A0A6T8Q8M2</accession>
<evidence type="ECO:0000313" key="2">
    <source>
        <dbReference type="EMBL" id="CAD8670428.1"/>
    </source>
</evidence>
<dbReference type="EMBL" id="HBFB01007353">
    <property type="protein sequence ID" value="CAD8670428.1"/>
    <property type="molecule type" value="Transcribed_RNA"/>
</dbReference>
<name>A0A6T8Q8M2_9CHLO</name>
<reference evidence="2" key="1">
    <citation type="submission" date="2021-01" db="EMBL/GenBank/DDBJ databases">
        <authorList>
            <person name="Corre E."/>
            <person name="Pelletier E."/>
            <person name="Niang G."/>
            <person name="Scheremetjew M."/>
            <person name="Finn R."/>
            <person name="Kale V."/>
            <person name="Holt S."/>
            <person name="Cochrane G."/>
            <person name="Meng A."/>
            <person name="Brown T."/>
            <person name="Cohen L."/>
        </authorList>
    </citation>
    <scope>NUCLEOTIDE SEQUENCE</scope>
    <source>
        <strain evidence="2">SAG 11-49</strain>
    </source>
</reference>
<dbReference type="AlphaFoldDB" id="A0A6T8Q8M2"/>
<proteinExistence type="predicted"/>
<evidence type="ECO:0000313" key="1">
    <source>
        <dbReference type="EMBL" id="CAD8670427.1"/>
    </source>
</evidence>
<organism evidence="2">
    <name type="scientific">Chlamydomonas leiostraca</name>
    <dbReference type="NCBI Taxonomy" id="1034604"/>
    <lineage>
        <taxon>Eukaryota</taxon>
        <taxon>Viridiplantae</taxon>
        <taxon>Chlorophyta</taxon>
        <taxon>core chlorophytes</taxon>
        <taxon>Chlorophyceae</taxon>
        <taxon>CS clade</taxon>
        <taxon>Chlamydomonadales</taxon>
        <taxon>Chlamydomonadaceae</taxon>
        <taxon>Chlamydomonas</taxon>
    </lineage>
</organism>
<gene>
    <name evidence="1" type="ORF">CLEI1391_LOCUS4136</name>
    <name evidence="2" type="ORF">CLEI1391_LOCUS4137</name>
</gene>
<dbReference type="EMBL" id="HBFB01007352">
    <property type="protein sequence ID" value="CAD8670427.1"/>
    <property type="molecule type" value="Transcribed_RNA"/>
</dbReference>
<protein>
    <submittedName>
        <fullName evidence="2">Uncharacterized protein</fullName>
    </submittedName>
</protein>